<dbReference type="PANTHER" id="PTHR11105:SF0">
    <property type="entry name" value="CITRAMALYL-COA LYASE, MITOCHONDRIAL"/>
    <property type="match status" value="1"/>
</dbReference>
<proteinExistence type="predicted"/>
<keyword evidence="3" id="KW-0460">Magnesium</keyword>
<keyword evidence="6" id="KW-1185">Reference proteome</keyword>
<evidence type="ECO:0000256" key="2">
    <source>
        <dbReference type="ARBA" id="ARBA00022723"/>
    </source>
</evidence>
<feature type="domain" description="HpcH/HpaI aldolase/citrate lyase" evidence="4">
    <location>
        <begin position="47"/>
        <end position="252"/>
    </location>
</feature>
<accession>A0ABR6WZN4</accession>
<sequence length="325" mass="36054">MHPSQALFQDQAAPIFLPVCDHYAGSEKLMLKSLSLQNELGPVFDITFDCEDGAAVGNEFAHIQMLTQIIASDDNQFNRIGVRVHHLDHPSFQQDIEQLLRSREACEKLAYIVLPKVNTANEVRTAIDTINQLSQIHNRKAIPIHLLIETQSALANVQALAAIPQVECLSFGIMDFVSSHWGAIPASAMRSPAQFTHPLVMRAKLEIAAACHLYGKVPSHSVTTDFKDPSITLSDATRASQEFGFARMWSIHPNQIKPIVKGMAPRSAEINEAVAILTSAQENQWGPIELHGRLHDRASYRYYWTVLKKASMSGVNLPEGAQYLV</sequence>
<comment type="cofactor">
    <cofactor evidence="1">
        <name>Mg(2+)</name>
        <dbReference type="ChEBI" id="CHEBI:18420"/>
    </cofactor>
</comment>
<organism evidence="5 6">
    <name type="scientific">Undibacterium seohonense</name>
    <dbReference type="NCBI Taxonomy" id="1344950"/>
    <lineage>
        <taxon>Bacteria</taxon>
        <taxon>Pseudomonadati</taxon>
        <taxon>Pseudomonadota</taxon>
        <taxon>Betaproteobacteria</taxon>
        <taxon>Burkholderiales</taxon>
        <taxon>Oxalobacteraceae</taxon>
        <taxon>Undibacterium</taxon>
    </lineage>
</organism>
<dbReference type="Gene3D" id="6.10.140.960">
    <property type="match status" value="1"/>
</dbReference>
<dbReference type="Gene3D" id="3.20.20.60">
    <property type="entry name" value="Phosphoenolpyruvate-binding domains"/>
    <property type="match status" value="1"/>
</dbReference>
<dbReference type="InterPro" id="IPR040186">
    <property type="entry name" value="Citramalyl-CoA_lyase"/>
</dbReference>
<reference evidence="5 6" key="1">
    <citation type="submission" date="2020-08" db="EMBL/GenBank/DDBJ databases">
        <title>Novel species isolated from subtropical streams in China.</title>
        <authorList>
            <person name="Lu H."/>
        </authorList>
    </citation>
    <scope>NUCLEOTIDE SEQUENCE [LARGE SCALE GENOMIC DNA]</scope>
    <source>
        <strain evidence="5 6">KACC 16656</strain>
    </source>
</reference>
<evidence type="ECO:0000259" key="4">
    <source>
        <dbReference type="Pfam" id="PF03328"/>
    </source>
</evidence>
<comment type="caution">
    <text evidence="5">The sequence shown here is derived from an EMBL/GenBank/DDBJ whole genome shotgun (WGS) entry which is preliminary data.</text>
</comment>
<dbReference type="InterPro" id="IPR011206">
    <property type="entry name" value="Citrate_lyase_beta/mcl1/mcl2"/>
</dbReference>
<dbReference type="PANTHER" id="PTHR11105">
    <property type="entry name" value="CITRATE LYASE SUBUNIT BETA-RELATED"/>
    <property type="match status" value="1"/>
</dbReference>
<dbReference type="SUPFAM" id="SSF51621">
    <property type="entry name" value="Phosphoenolpyruvate/pyruvate domain"/>
    <property type="match status" value="1"/>
</dbReference>
<evidence type="ECO:0000256" key="3">
    <source>
        <dbReference type="ARBA" id="ARBA00022842"/>
    </source>
</evidence>
<dbReference type="GO" id="GO:0016829">
    <property type="term" value="F:lyase activity"/>
    <property type="evidence" value="ECO:0007669"/>
    <property type="project" value="UniProtKB-KW"/>
</dbReference>
<dbReference type="InterPro" id="IPR005000">
    <property type="entry name" value="Aldolase/citrate-lyase_domain"/>
</dbReference>
<dbReference type="Proteomes" id="UP000648257">
    <property type="component" value="Unassembled WGS sequence"/>
</dbReference>
<keyword evidence="5" id="KW-0456">Lyase</keyword>
<keyword evidence="2" id="KW-0479">Metal-binding</keyword>
<protein>
    <submittedName>
        <fullName evidence="5">CoA ester lyase</fullName>
    </submittedName>
</protein>
<dbReference type="InterPro" id="IPR040442">
    <property type="entry name" value="Pyrv_kinase-like_dom_sf"/>
</dbReference>
<evidence type="ECO:0000313" key="5">
    <source>
        <dbReference type="EMBL" id="MBC3806109.1"/>
    </source>
</evidence>
<evidence type="ECO:0000313" key="6">
    <source>
        <dbReference type="Proteomes" id="UP000648257"/>
    </source>
</evidence>
<dbReference type="EMBL" id="JACOFW010000001">
    <property type="protein sequence ID" value="MBC3806109.1"/>
    <property type="molecule type" value="Genomic_DNA"/>
</dbReference>
<dbReference type="Pfam" id="PF03328">
    <property type="entry name" value="HpcH_HpaI"/>
    <property type="match status" value="1"/>
</dbReference>
<name>A0ABR6WZN4_9BURK</name>
<gene>
    <name evidence="5" type="ORF">H8K52_01970</name>
</gene>
<evidence type="ECO:0000256" key="1">
    <source>
        <dbReference type="ARBA" id="ARBA00001946"/>
    </source>
</evidence>
<dbReference type="InterPro" id="IPR015813">
    <property type="entry name" value="Pyrv/PenolPyrv_kinase-like_dom"/>
</dbReference>
<dbReference type="PIRSF" id="PIRSF015582">
    <property type="entry name" value="Cit_lyase_B"/>
    <property type="match status" value="1"/>
</dbReference>